<dbReference type="PANTHER" id="PTHR38600:SF2">
    <property type="entry name" value="SLL0088 PROTEIN"/>
    <property type="match status" value="1"/>
</dbReference>
<sequence length="111" mass="12881">MVKYRDVERGWEEVCQSVRRRMVERLHHGGAMSLSKMAEPFAISLPAALKHARILEDVGIISSHKRGRVRICVLNQKAFREYSTWLTSQAAFWQGSFDRLGRHITKSKKKQ</sequence>
<dbReference type="CDD" id="cd00090">
    <property type="entry name" value="HTH_ARSR"/>
    <property type="match status" value="1"/>
</dbReference>
<dbReference type="AlphaFoldDB" id="A0A1F6CL08"/>
<dbReference type="InterPro" id="IPR036390">
    <property type="entry name" value="WH_DNA-bd_sf"/>
</dbReference>
<accession>A0A1F6CL08</accession>
<dbReference type="InterPro" id="IPR011991">
    <property type="entry name" value="ArsR-like_HTH"/>
</dbReference>
<name>A0A1F6CL08_9BACT</name>
<evidence type="ECO:0008006" key="3">
    <source>
        <dbReference type="Google" id="ProtNLM"/>
    </source>
</evidence>
<comment type="caution">
    <text evidence="1">The sequence shown here is derived from an EMBL/GenBank/DDBJ whole genome shotgun (WGS) entry which is preliminary data.</text>
</comment>
<protein>
    <recommendedName>
        <fullName evidence="3">HTH arsR-type domain-containing protein</fullName>
    </recommendedName>
</protein>
<dbReference type="Proteomes" id="UP000178370">
    <property type="component" value="Unassembled WGS sequence"/>
</dbReference>
<organism evidence="1 2">
    <name type="scientific">Candidatus Kaiserbacteria bacterium RIFCSPHIGHO2_01_FULL_54_36</name>
    <dbReference type="NCBI Taxonomy" id="1798482"/>
    <lineage>
        <taxon>Bacteria</taxon>
        <taxon>Candidatus Kaiseribacteriota</taxon>
    </lineage>
</organism>
<dbReference type="InterPro" id="IPR036388">
    <property type="entry name" value="WH-like_DNA-bd_sf"/>
</dbReference>
<dbReference type="EMBL" id="MFKV01000028">
    <property type="protein sequence ID" value="OGG49661.1"/>
    <property type="molecule type" value="Genomic_DNA"/>
</dbReference>
<dbReference type="Pfam" id="PF12840">
    <property type="entry name" value="HTH_20"/>
    <property type="match status" value="1"/>
</dbReference>
<dbReference type="STRING" id="1798482.A2763_03195"/>
<proteinExistence type="predicted"/>
<reference evidence="1 2" key="1">
    <citation type="journal article" date="2016" name="Nat. Commun.">
        <title>Thousands of microbial genomes shed light on interconnected biogeochemical processes in an aquifer system.</title>
        <authorList>
            <person name="Anantharaman K."/>
            <person name="Brown C.T."/>
            <person name="Hug L.A."/>
            <person name="Sharon I."/>
            <person name="Castelle C.J."/>
            <person name="Probst A.J."/>
            <person name="Thomas B.C."/>
            <person name="Singh A."/>
            <person name="Wilkins M.J."/>
            <person name="Karaoz U."/>
            <person name="Brodie E.L."/>
            <person name="Williams K.H."/>
            <person name="Hubbard S.S."/>
            <person name="Banfield J.F."/>
        </authorList>
    </citation>
    <scope>NUCLEOTIDE SEQUENCE [LARGE SCALE GENOMIC DNA]</scope>
</reference>
<dbReference type="PANTHER" id="PTHR38600">
    <property type="entry name" value="TRANSCRIPTIONAL REGULATORY PROTEIN"/>
    <property type="match status" value="1"/>
</dbReference>
<dbReference type="SUPFAM" id="SSF46785">
    <property type="entry name" value="Winged helix' DNA-binding domain"/>
    <property type="match status" value="1"/>
</dbReference>
<gene>
    <name evidence="1" type="ORF">A2763_03195</name>
</gene>
<dbReference type="Gene3D" id="1.10.10.10">
    <property type="entry name" value="Winged helix-like DNA-binding domain superfamily/Winged helix DNA-binding domain"/>
    <property type="match status" value="1"/>
</dbReference>
<evidence type="ECO:0000313" key="1">
    <source>
        <dbReference type="EMBL" id="OGG49661.1"/>
    </source>
</evidence>
<evidence type="ECO:0000313" key="2">
    <source>
        <dbReference type="Proteomes" id="UP000178370"/>
    </source>
</evidence>